<dbReference type="EMBL" id="NFHB01000006">
    <property type="protein sequence ID" value="OUN02890.1"/>
    <property type="molecule type" value="Genomic_DNA"/>
</dbReference>
<reference evidence="4" key="1">
    <citation type="submission" date="2017-04" db="EMBL/GenBank/DDBJ databases">
        <title>Function of individual gut microbiota members based on whole genome sequencing of pure cultures obtained from chicken caecum.</title>
        <authorList>
            <person name="Medvecky M."/>
            <person name="Cejkova D."/>
            <person name="Polansky O."/>
            <person name="Karasova D."/>
            <person name="Kubasova T."/>
            <person name="Cizek A."/>
            <person name="Rychlik I."/>
        </authorList>
    </citation>
    <scope>NUCLEOTIDE SEQUENCE [LARGE SCALE GENOMIC DNA]</scope>
    <source>
        <strain evidence="4">An90</strain>
    </source>
</reference>
<evidence type="ECO:0000313" key="3">
    <source>
        <dbReference type="EMBL" id="OUN02890.1"/>
    </source>
</evidence>
<evidence type="ECO:0008006" key="5">
    <source>
        <dbReference type="Google" id="ProtNLM"/>
    </source>
</evidence>
<dbReference type="Proteomes" id="UP000195772">
    <property type="component" value="Unassembled WGS sequence"/>
</dbReference>
<feature type="transmembrane region" description="Helical" evidence="1">
    <location>
        <begin position="263"/>
        <end position="283"/>
    </location>
</feature>
<keyword evidence="1" id="KW-1133">Transmembrane helix</keyword>
<evidence type="ECO:0000313" key="4">
    <source>
        <dbReference type="Proteomes" id="UP000195772"/>
    </source>
</evidence>
<feature type="transmembrane region" description="Helical" evidence="1">
    <location>
        <begin position="179"/>
        <end position="198"/>
    </location>
</feature>
<organism evidence="3 4">
    <name type="scientific">Alistipes onderdonkii</name>
    <dbReference type="NCBI Taxonomy" id="328813"/>
    <lineage>
        <taxon>Bacteria</taxon>
        <taxon>Pseudomonadati</taxon>
        <taxon>Bacteroidota</taxon>
        <taxon>Bacteroidia</taxon>
        <taxon>Bacteroidales</taxon>
        <taxon>Rikenellaceae</taxon>
        <taxon>Alistipes</taxon>
    </lineage>
</organism>
<feature type="chain" id="PRO_5012508671" description="Beta-carotene 15,15'-monooxygenase" evidence="2">
    <location>
        <begin position="24"/>
        <end position="332"/>
    </location>
</feature>
<sequence length="332" mass="35515">MKFDIARQPLVPAFMTLFALAVAAMCAGIPVPDTETSGAVREALPLLGGQLARFQAAYPVWSKFAAGFMLLFAGMCTGRISIRYNLYTVGTCLPIPLYAIVACGIATGGNYLAGFAASMLLALATKNYCRAFCNGYGFDAIFRASLYLGLMPLVYAPALPLLLLLPLAVLLFRRTFREVVVATAGLLLPIFTACYVSWGSGAEFTAPLVTVGQSAIEGMPLQLFLDIPLPALVMAGGIVLLDLTALFFFLADIYAAGTKPRFILFYNIGILVLALTLLCSPAATPEAFALLAVPSAILIPVFFVRIHRGMALPVYLIFLAAAFAGIFLQYYI</sequence>
<keyword evidence="2" id="KW-0732">Signal</keyword>
<feature type="transmembrane region" description="Helical" evidence="1">
    <location>
        <begin position="97"/>
        <end position="124"/>
    </location>
</feature>
<evidence type="ECO:0000256" key="2">
    <source>
        <dbReference type="SAM" id="SignalP"/>
    </source>
</evidence>
<feature type="transmembrane region" description="Helical" evidence="1">
    <location>
        <begin position="56"/>
        <end position="76"/>
    </location>
</feature>
<proteinExistence type="predicted"/>
<protein>
    <recommendedName>
        <fullName evidence="5">Beta-carotene 15,15'-monooxygenase</fullName>
    </recommendedName>
</protein>
<name>A0A1Y3R256_9BACT</name>
<feature type="transmembrane region" description="Helical" evidence="1">
    <location>
        <begin position="144"/>
        <end position="172"/>
    </location>
</feature>
<feature type="transmembrane region" description="Helical" evidence="1">
    <location>
        <begin position="289"/>
        <end position="306"/>
    </location>
</feature>
<keyword evidence="1" id="KW-0472">Membrane</keyword>
<feature type="transmembrane region" description="Helical" evidence="1">
    <location>
        <begin position="313"/>
        <end position="331"/>
    </location>
</feature>
<accession>A0A1Y3R256</accession>
<feature type="transmembrane region" description="Helical" evidence="1">
    <location>
        <begin position="229"/>
        <end position="251"/>
    </location>
</feature>
<comment type="caution">
    <text evidence="3">The sequence shown here is derived from an EMBL/GenBank/DDBJ whole genome shotgun (WGS) entry which is preliminary data.</text>
</comment>
<dbReference type="RefSeq" id="WP_087402743.1">
    <property type="nucleotide sequence ID" value="NZ_NFHB01000006.1"/>
</dbReference>
<dbReference type="AlphaFoldDB" id="A0A1Y3R256"/>
<dbReference type="OrthoDB" id="1007314at2"/>
<evidence type="ECO:0000256" key="1">
    <source>
        <dbReference type="SAM" id="Phobius"/>
    </source>
</evidence>
<feature type="signal peptide" evidence="2">
    <location>
        <begin position="1"/>
        <end position="23"/>
    </location>
</feature>
<keyword evidence="1" id="KW-0812">Transmembrane</keyword>
<gene>
    <name evidence="3" type="ORF">B5G41_10205</name>
</gene>